<gene>
    <name evidence="2" type="ORF">CEXT_787911</name>
</gene>
<feature type="region of interest" description="Disordered" evidence="1">
    <location>
        <begin position="123"/>
        <end position="146"/>
    </location>
</feature>
<dbReference type="AlphaFoldDB" id="A0AAV4PB85"/>
<name>A0AAV4PB85_CAEEX</name>
<keyword evidence="3" id="KW-1185">Reference proteome</keyword>
<evidence type="ECO:0000256" key="1">
    <source>
        <dbReference type="SAM" id="MobiDB-lite"/>
    </source>
</evidence>
<feature type="compositionally biased region" description="Basic and acidic residues" evidence="1">
    <location>
        <begin position="125"/>
        <end position="146"/>
    </location>
</feature>
<dbReference type="EMBL" id="BPLR01004123">
    <property type="protein sequence ID" value="GIX92412.1"/>
    <property type="molecule type" value="Genomic_DNA"/>
</dbReference>
<organism evidence="2 3">
    <name type="scientific">Caerostris extrusa</name>
    <name type="common">Bark spider</name>
    <name type="synonym">Caerostris bankana</name>
    <dbReference type="NCBI Taxonomy" id="172846"/>
    <lineage>
        <taxon>Eukaryota</taxon>
        <taxon>Metazoa</taxon>
        <taxon>Ecdysozoa</taxon>
        <taxon>Arthropoda</taxon>
        <taxon>Chelicerata</taxon>
        <taxon>Arachnida</taxon>
        <taxon>Araneae</taxon>
        <taxon>Araneomorphae</taxon>
        <taxon>Entelegynae</taxon>
        <taxon>Araneoidea</taxon>
        <taxon>Araneidae</taxon>
        <taxon>Caerostris</taxon>
    </lineage>
</organism>
<proteinExistence type="predicted"/>
<accession>A0AAV4PB85</accession>
<protein>
    <submittedName>
        <fullName evidence="2">Uncharacterized protein</fullName>
    </submittedName>
</protein>
<comment type="caution">
    <text evidence="2">The sequence shown here is derived from an EMBL/GenBank/DDBJ whole genome shotgun (WGS) entry which is preliminary data.</text>
</comment>
<evidence type="ECO:0000313" key="2">
    <source>
        <dbReference type="EMBL" id="GIX92412.1"/>
    </source>
</evidence>
<dbReference type="Proteomes" id="UP001054945">
    <property type="component" value="Unassembled WGS sequence"/>
</dbReference>
<reference evidence="2 3" key="1">
    <citation type="submission" date="2021-06" db="EMBL/GenBank/DDBJ databases">
        <title>Caerostris extrusa draft genome.</title>
        <authorList>
            <person name="Kono N."/>
            <person name="Arakawa K."/>
        </authorList>
    </citation>
    <scope>NUCLEOTIDE SEQUENCE [LARGE SCALE GENOMIC DNA]</scope>
</reference>
<sequence length="146" mass="17225">MLRQYMATHYYRRTRLDHMGKKNLGAQIWQFQDVKEVYPGCLKSGLEMIQIDKVLPEDVGIERLMTNYKNDDDSEVTKWSDLEEDGMEDDVLDLDWEEITTQLSFPRLPILWREGRVKTYLSNHRGREGERGNTPRHPSAPDKRNA</sequence>
<evidence type="ECO:0000313" key="3">
    <source>
        <dbReference type="Proteomes" id="UP001054945"/>
    </source>
</evidence>